<proteinExistence type="predicted"/>
<dbReference type="EMBL" id="HBUF01218484">
    <property type="protein sequence ID" value="CAG6668296.1"/>
    <property type="molecule type" value="Transcribed_RNA"/>
</dbReference>
<accession>A0A8D8SGS5</accession>
<name>A0A8D8SGS5_9HEMI</name>
<organism evidence="2">
    <name type="scientific">Cacopsylla melanoneura</name>
    <dbReference type="NCBI Taxonomy" id="428564"/>
    <lineage>
        <taxon>Eukaryota</taxon>
        <taxon>Metazoa</taxon>
        <taxon>Ecdysozoa</taxon>
        <taxon>Arthropoda</taxon>
        <taxon>Hexapoda</taxon>
        <taxon>Insecta</taxon>
        <taxon>Pterygota</taxon>
        <taxon>Neoptera</taxon>
        <taxon>Paraneoptera</taxon>
        <taxon>Hemiptera</taxon>
        <taxon>Sternorrhyncha</taxon>
        <taxon>Psylloidea</taxon>
        <taxon>Psyllidae</taxon>
        <taxon>Psyllinae</taxon>
        <taxon>Cacopsylla</taxon>
    </lineage>
</organism>
<reference evidence="2" key="1">
    <citation type="submission" date="2021-05" db="EMBL/GenBank/DDBJ databases">
        <authorList>
            <person name="Alioto T."/>
            <person name="Alioto T."/>
            <person name="Gomez Garrido J."/>
        </authorList>
    </citation>
    <scope>NUCLEOTIDE SEQUENCE</scope>
</reference>
<evidence type="ECO:0000256" key="1">
    <source>
        <dbReference type="SAM" id="Phobius"/>
    </source>
</evidence>
<dbReference type="AlphaFoldDB" id="A0A8D8SGS5"/>
<keyword evidence="1" id="KW-0472">Membrane</keyword>
<feature type="transmembrane region" description="Helical" evidence="1">
    <location>
        <begin position="25"/>
        <end position="48"/>
    </location>
</feature>
<keyword evidence="1" id="KW-0812">Transmembrane</keyword>
<evidence type="ECO:0000313" key="2">
    <source>
        <dbReference type="EMBL" id="CAG6668296.1"/>
    </source>
</evidence>
<protein>
    <submittedName>
        <fullName evidence="2">Uncharacterized protein</fullName>
    </submittedName>
</protein>
<keyword evidence="1" id="KW-1133">Transmembrane helix</keyword>
<sequence length="163" mass="19121">MSDFSRNRLYNNICIAVFSNDRCHFIVRFMLLIIVEISFPLPMNIAAIEHSKLPLFFFVQTPNYRLLKMIHALLKIQNIKTKKHIFGGSDQERGGVRQDMHEPFCLPGALRIQLIYFVWGSDESLIANRHTETHAHTFNLLTEKTWALSYENTECYLEIYIQV</sequence>